<organism evidence="4 5">
    <name type="scientific">Trichonephila clavata</name>
    <name type="common">Joro spider</name>
    <name type="synonym">Nephila clavata</name>
    <dbReference type="NCBI Taxonomy" id="2740835"/>
    <lineage>
        <taxon>Eukaryota</taxon>
        <taxon>Metazoa</taxon>
        <taxon>Ecdysozoa</taxon>
        <taxon>Arthropoda</taxon>
        <taxon>Chelicerata</taxon>
        <taxon>Arachnida</taxon>
        <taxon>Araneae</taxon>
        <taxon>Araneomorphae</taxon>
        <taxon>Entelegynae</taxon>
        <taxon>Araneoidea</taxon>
        <taxon>Nephilidae</taxon>
        <taxon>Trichonephila</taxon>
    </lineage>
</organism>
<dbReference type="GO" id="GO:0032545">
    <property type="term" value="C:CURI complex"/>
    <property type="evidence" value="ECO:0007669"/>
    <property type="project" value="TreeGrafter"/>
</dbReference>
<comment type="caution">
    <text evidence="4">The sequence shown here is derived from an EMBL/GenBank/DDBJ whole genome shotgun (WGS) entry which is preliminary data.</text>
</comment>
<dbReference type="CDD" id="cd12951">
    <property type="entry name" value="RRP7_Rrp7A"/>
    <property type="match status" value="1"/>
</dbReference>
<dbReference type="Pfam" id="PF17799">
    <property type="entry name" value="RRM_Rrp7"/>
    <property type="match status" value="1"/>
</dbReference>
<dbReference type="OrthoDB" id="5390at2759"/>
<name>A0A8X6GCT6_TRICU</name>
<proteinExistence type="inferred from homology"/>
<dbReference type="Pfam" id="PF12923">
    <property type="entry name" value="RRP7"/>
    <property type="match status" value="1"/>
</dbReference>
<dbReference type="Gene3D" id="6.10.250.1770">
    <property type="match status" value="1"/>
</dbReference>
<dbReference type="Proteomes" id="UP000887116">
    <property type="component" value="Unassembled WGS sequence"/>
</dbReference>
<dbReference type="Gene3D" id="3.30.70.330">
    <property type="match status" value="1"/>
</dbReference>
<dbReference type="GO" id="GO:0034456">
    <property type="term" value="C:UTP-C complex"/>
    <property type="evidence" value="ECO:0007669"/>
    <property type="project" value="TreeGrafter"/>
</dbReference>
<dbReference type="InterPro" id="IPR012677">
    <property type="entry name" value="Nucleotide-bd_a/b_plait_sf"/>
</dbReference>
<keyword evidence="5" id="KW-1185">Reference proteome</keyword>
<reference evidence="4" key="1">
    <citation type="submission" date="2020-07" db="EMBL/GenBank/DDBJ databases">
        <title>Multicomponent nature underlies the extraordinary mechanical properties of spider dragline silk.</title>
        <authorList>
            <person name="Kono N."/>
            <person name="Nakamura H."/>
            <person name="Mori M."/>
            <person name="Yoshida Y."/>
            <person name="Ohtoshi R."/>
            <person name="Malay A.D."/>
            <person name="Moran D.A.P."/>
            <person name="Tomita M."/>
            <person name="Numata K."/>
            <person name="Arakawa K."/>
        </authorList>
    </citation>
    <scope>NUCLEOTIDE SEQUENCE</scope>
</reference>
<dbReference type="InterPro" id="IPR040446">
    <property type="entry name" value="RRP7"/>
</dbReference>
<gene>
    <name evidence="4" type="primary">Rrp7a</name>
    <name evidence="4" type="ORF">TNCT_82521</name>
</gene>
<evidence type="ECO:0000259" key="3">
    <source>
        <dbReference type="Pfam" id="PF17799"/>
    </source>
</evidence>
<dbReference type="GO" id="GO:0003676">
    <property type="term" value="F:nucleic acid binding"/>
    <property type="evidence" value="ECO:0007669"/>
    <property type="project" value="InterPro"/>
</dbReference>
<protein>
    <submittedName>
        <fullName evidence="4">Ribosomal RNA-processing protein 7 homolog A</fullName>
    </submittedName>
</protein>
<dbReference type="GO" id="GO:0006364">
    <property type="term" value="P:rRNA processing"/>
    <property type="evidence" value="ECO:0007669"/>
    <property type="project" value="TreeGrafter"/>
</dbReference>
<dbReference type="PANTHER" id="PTHR13191">
    <property type="entry name" value="RIBOSOMAL RNA PROCESSING PROTEIN 7-RELATED"/>
    <property type="match status" value="1"/>
</dbReference>
<feature type="domain" description="Ribosomal RNA-processing protein 7 C-terminal" evidence="2">
    <location>
        <begin position="142"/>
        <end position="260"/>
    </location>
</feature>
<dbReference type="GO" id="GO:0000028">
    <property type="term" value="P:ribosomal small subunit assembly"/>
    <property type="evidence" value="ECO:0007669"/>
    <property type="project" value="TreeGrafter"/>
</dbReference>
<evidence type="ECO:0000313" key="4">
    <source>
        <dbReference type="EMBL" id="GFQ99374.1"/>
    </source>
</evidence>
<dbReference type="SUPFAM" id="SSF54928">
    <property type="entry name" value="RNA-binding domain, RBD"/>
    <property type="match status" value="1"/>
</dbReference>
<sequence length="260" mass="30537">MSKLIEGFFPFSFNLGRNTVNRFLFLKKHEGEEKLKPSDRTLFIINVPQFFNERCLSHLFRECGIIESVFIQMKPSSGEVPSDKSKFFGPHSLEFGCKVAYVVFQHPSSLEKVFEVNDTKTINEKLFLDNTGKNKFIGDYNNSFIDTRQIQKEIVSFMNEYDTNLEKQKQQEKEKEEPDEEGWVTISKYSKKPKIPRVEGVNKRILAKMKAAQSKQTMLAFYKNQLRSVKMDEILELRKKFEQDKAKIALMRSNRKFKPF</sequence>
<dbReference type="PANTHER" id="PTHR13191:SF0">
    <property type="entry name" value="RIBOSOMAL RNA-PROCESSING PROTEIN 7 HOMOLOG A-RELATED"/>
    <property type="match status" value="1"/>
</dbReference>
<evidence type="ECO:0000313" key="5">
    <source>
        <dbReference type="Proteomes" id="UP000887116"/>
    </source>
</evidence>
<dbReference type="AlphaFoldDB" id="A0A8X6GCT6"/>
<dbReference type="InterPro" id="IPR035979">
    <property type="entry name" value="RBD_domain_sf"/>
</dbReference>
<comment type="similarity">
    <text evidence="1">Belongs to the RRP7 family.</text>
</comment>
<dbReference type="EMBL" id="BMAO01034847">
    <property type="protein sequence ID" value="GFQ99374.1"/>
    <property type="molecule type" value="Genomic_DNA"/>
</dbReference>
<evidence type="ECO:0000256" key="1">
    <source>
        <dbReference type="ARBA" id="ARBA00006110"/>
    </source>
</evidence>
<dbReference type="InterPro" id="IPR040447">
    <property type="entry name" value="RRM_Rrp7"/>
</dbReference>
<feature type="domain" description="Rrp7 RRM-like N-terminal" evidence="3">
    <location>
        <begin position="5"/>
        <end position="64"/>
    </location>
</feature>
<accession>A0A8X6GCT6</accession>
<evidence type="ECO:0000259" key="2">
    <source>
        <dbReference type="Pfam" id="PF12923"/>
    </source>
</evidence>
<dbReference type="InterPro" id="IPR024326">
    <property type="entry name" value="RRP7_C"/>
</dbReference>